<protein>
    <submittedName>
        <fullName evidence="1">Uncharacterized protein</fullName>
    </submittedName>
</protein>
<dbReference type="AlphaFoldDB" id="A0A834PFA1"/>
<accession>A0A834PFA1</accession>
<reference evidence="1" key="1">
    <citation type="journal article" date="2020" name="G3 (Bethesda)">
        <title>High-Quality Assemblies for Three Invasive Social Wasps from the &lt;i&gt;Vespula&lt;/i&gt; Genus.</title>
        <authorList>
            <person name="Harrop T.W.R."/>
            <person name="Guhlin J."/>
            <person name="McLaughlin G.M."/>
            <person name="Permina E."/>
            <person name="Stockwell P."/>
            <person name="Gilligan J."/>
            <person name="Le Lec M.F."/>
            <person name="Gruber M.A.M."/>
            <person name="Quinn O."/>
            <person name="Lovegrove M."/>
            <person name="Duncan E.J."/>
            <person name="Remnant E.J."/>
            <person name="Van Eeckhoven J."/>
            <person name="Graham B."/>
            <person name="Knapp R.A."/>
            <person name="Langford K.W."/>
            <person name="Kronenberg Z."/>
            <person name="Press M.O."/>
            <person name="Eacker S.M."/>
            <person name="Wilson-Rankin E.E."/>
            <person name="Purcell J."/>
            <person name="Lester P.J."/>
            <person name="Dearden P.K."/>
        </authorList>
    </citation>
    <scope>NUCLEOTIDE SEQUENCE</scope>
    <source>
        <strain evidence="1">Volc-1</strain>
    </source>
</reference>
<name>A0A834PFA1_VESPE</name>
<sequence length="80" mass="9112">MLRVVSFLKWKRRSFSEEEEVKHGFLRILDKNIARASRALGTMNFLSVVGLTWVFELLPTLPSETNSVTKVPAAFKISSE</sequence>
<dbReference type="Proteomes" id="UP000600918">
    <property type="component" value="Unassembled WGS sequence"/>
</dbReference>
<comment type="caution">
    <text evidence="1">The sequence shown here is derived from an EMBL/GenBank/DDBJ whole genome shotgun (WGS) entry which is preliminary data.</text>
</comment>
<keyword evidence="2" id="KW-1185">Reference proteome</keyword>
<gene>
    <name evidence="1" type="ORF">H0235_001050</name>
</gene>
<proteinExistence type="predicted"/>
<evidence type="ECO:0000313" key="1">
    <source>
        <dbReference type="EMBL" id="KAF7438659.1"/>
    </source>
</evidence>
<organism evidence="1 2">
    <name type="scientific">Vespula pensylvanica</name>
    <name type="common">Western yellow jacket</name>
    <name type="synonym">Wasp</name>
    <dbReference type="NCBI Taxonomy" id="30213"/>
    <lineage>
        <taxon>Eukaryota</taxon>
        <taxon>Metazoa</taxon>
        <taxon>Ecdysozoa</taxon>
        <taxon>Arthropoda</taxon>
        <taxon>Hexapoda</taxon>
        <taxon>Insecta</taxon>
        <taxon>Pterygota</taxon>
        <taxon>Neoptera</taxon>
        <taxon>Endopterygota</taxon>
        <taxon>Hymenoptera</taxon>
        <taxon>Apocrita</taxon>
        <taxon>Aculeata</taxon>
        <taxon>Vespoidea</taxon>
        <taxon>Vespidae</taxon>
        <taxon>Vespinae</taxon>
        <taxon>Vespula</taxon>
    </lineage>
</organism>
<dbReference type="EMBL" id="JACSDY010000001">
    <property type="protein sequence ID" value="KAF7438659.1"/>
    <property type="molecule type" value="Genomic_DNA"/>
</dbReference>
<evidence type="ECO:0000313" key="2">
    <source>
        <dbReference type="Proteomes" id="UP000600918"/>
    </source>
</evidence>